<organism evidence="2 3">
    <name type="scientific">Trichomalopsis sarcophagae</name>
    <dbReference type="NCBI Taxonomy" id="543379"/>
    <lineage>
        <taxon>Eukaryota</taxon>
        <taxon>Metazoa</taxon>
        <taxon>Ecdysozoa</taxon>
        <taxon>Arthropoda</taxon>
        <taxon>Hexapoda</taxon>
        <taxon>Insecta</taxon>
        <taxon>Pterygota</taxon>
        <taxon>Neoptera</taxon>
        <taxon>Endopterygota</taxon>
        <taxon>Hymenoptera</taxon>
        <taxon>Apocrita</taxon>
        <taxon>Proctotrupomorpha</taxon>
        <taxon>Chalcidoidea</taxon>
        <taxon>Pteromalidae</taxon>
        <taxon>Pteromalinae</taxon>
        <taxon>Trichomalopsis</taxon>
    </lineage>
</organism>
<evidence type="ECO:0000313" key="3">
    <source>
        <dbReference type="Proteomes" id="UP000215335"/>
    </source>
</evidence>
<accession>A0A232EIM0</accession>
<dbReference type="InterPro" id="IPR039353">
    <property type="entry name" value="TF_Adf1"/>
</dbReference>
<dbReference type="PANTHER" id="PTHR12243">
    <property type="entry name" value="MADF DOMAIN TRANSCRIPTION FACTOR"/>
    <property type="match status" value="1"/>
</dbReference>
<keyword evidence="3" id="KW-1185">Reference proteome</keyword>
<evidence type="ECO:0000313" key="2">
    <source>
        <dbReference type="EMBL" id="OXU18172.1"/>
    </source>
</evidence>
<name>A0A232EIM0_9HYME</name>
<protein>
    <recommendedName>
        <fullName evidence="1">MADF domain-containing protein</fullName>
    </recommendedName>
</protein>
<proteinExistence type="predicted"/>
<dbReference type="EMBL" id="NNAY01004225">
    <property type="protein sequence ID" value="OXU18172.1"/>
    <property type="molecule type" value="Genomic_DNA"/>
</dbReference>
<evidence type="ECO:0000259" key="1">
    <source>
        <dbReference type="PROSITE" id="PS51029"/>
    </source>
</evidence>
<dbReference type="InterPro" id="IPR006578">
    <property type="entry name" value="MADF-dom"/>
</dbReference>
<dbReference type="GO" id="GO:0005634">
    <property type="term" value="C:nucleus"/>
    <property type="evidence" value="ECO:0007669"/>
    <property type="project" value="TreeGrafter"/>
</dbReference>
<dbReference type="GO" id="GO:0005667">
    <property type="term" value="C:transcription regulator complex"/>
    <property type="evidence" value="ECO:0007669"/>
    <property type="project" value="TreeGrafter"/>
</dbReference>
<reference evidence="2 3" key="1">
    <citation type="journal article" date="2017" name="Curr. Biol.">
        <title>The Evolution of Venom by Co-option of Single-Copy Genes.</title>
        <authorList>
            <person name="Martinson E.O."/>
            <person name="Mrinalini"/>
            <person name="Kelkar Y.D."/>
            <person name="Chang C.H."/>
            <person name="Werren J.H."/>
        </authorList>
    </citation>
    <scope>NUCLEOTIDE SEQUENCE [LARGE SCALE GENOMIC DNA]</scope>
    <source>
        <strain evidence="2 3">Alberta</strain>
        <tissue evidence="2">Whole body</tissue>
    </source>
</reference>
<dbReference type="PANTHER" id="PTHR12243:SF69">
    <property type="entry name" value="SI:CH73-59F11.3"/>
    <property type="match status" value="1"/>
</dbReference>
<dbReference type="AlphaFoldDB" id="A0A232EIM0"/>
<dbReference type="Pfam" id="PF10545">
    <property type="entry name" value="MADF_DNA_bdg"/>
    <property type="match status" value="1"/>
</dbReference>
<sequence length="107" mass="12192">MDENKVAQLINEVHERSGIWDKSLALSKRNKGHEWNKVAAALNVSKTTAQNKWKALIAKFKHEHNLVQFHSSGDGLEDTYQSSWPYYKSLLFLKNNIPALPSKSNLS</sequence>
<dbReference type="PROSITE" id="PS51029">
    <property type="entry name" value="MADF"/>
    <property type="match status" value="1"/>
</dbReference>
<gene>
    <name evidence="2" type="ORF">TSAR_011550</name>
</gene>
<dbReference type="SMART" id="SM00595">
    <property type="entry name" value="MADF"/>
    <property type="match status" value="1"/>
</dbReference>
<dbReference type="GO" id="GO:0006357">
    <property type="term" value="P:regulation of transcription by RNA polymerase II"/>
    <property type="evidence" value="ECO:0007669"/>
    <property type="project" value="TreeGrafter"/>
</dbReference>
<comment type="caution">
    <text evidence="2">The sequence shown here is derived from an EMBL/GenBank/DDBJ whole genome shotgun (WGS) entry which is preliminary data.</text>
</comment>
<dbReference type="Proteomes" id="UP000215335">
    <property type="component" value="Unassembled WGS sequence"/>
</dbReference>
<feature type="domain" description="MADF" evidence="1">
    <location>
        <begin position="8"/>
        <end position="98"/>
    </location>
</feature>